<evidence type="ECO:0000313" key="13">
    <source>
        <dbReference type="Proteomes" id="UP001552299"/>
    </source>
</evidence>
<feature type="domain" description="Rab-GAP TBC" evidence="11">
    <location>
        <begin position="365"/>
        <end position="575"/>
    </location>
</feature>
<evidence type="ECO:0000256" key="10">
    <source>
        <dbReference type="SAM" id="MobiDB-lite"/>
    </source>
</evidence>
<dbReference type="Gene3D" id="2.30.29.230">
    <property type="match status" value="1"/>
</dbReference>
<gene>
    <name evidence="12" type="ORF">M5K25_014075</name>
</gene>
<name>A0ABD0UV63_DENTH</name>
<keyword evidence="5" id="KW-0007">Acetylation</keyword>
<dbReference type="InterPro" id="IPR021935">
    <property type="entry name" value="SGSM1/2_RBD"/>
</dbReference>
<dbReference type="GO" id="GO:0005096">
    <property type="term" value="F:GTPase activator activity"/>
    <property type="evidence" value="ECO:0007669"/>
    <property type="project" value="UniProtKB-KW"/>
</dbReference>
<dbReference type="SUPFAM" id="SSF47923">
    <property type="entry name" value="Ypt/Rab-GAP domain of gyp1p"/>
    <property type="match status" value="2"/>
</dbReference>
<evidence type="ECO:0000256" key="7">
    <source>
        <dbReference type="ARBA" id="ARBA00065268"/>
    </source>
</evidence>
<dbReference type="PANTHER" id="PTHR22957:SF502">
    <property type="entry name" value="SMALL G PROTEIN SIGNALING MODULATOR 2-RELATED"/>
    <property type="match status" value="1"/>
</dbReference>
<proteinExistence type="predicted"/>
<evidence type="ECO:0000256" key="3">
    <source>
        <dbReference type="ARBA" id="ARBA00022490"/>
    </source>
</evidence>
<sequence>MELHDLCDDPYYAASQRQGSASNLSCDSDQMRDVNEFELVYSKENVAIHPSQYASERIIGRLRIIKQSSSLFLTWIPYRTASNLVGTTGRNLSSSVSEKDMNLYTIKSVPLTNIHSIRRHIPTIGWQYIIVILSSGLAFPPLYFYNGGVREFFAILKQHVFIVRSADDANVFRLNDFQDSLQKSLSSLELPRALSVANGATLHHSPSAVSAIDNSERENGIASAGVSTASKHSGKKKYKVPDPAHDLSVQVLEKFSLVTKLARDATTQIFREIQDTRSPLRDKKLQSSPFPVTTVSQLDYRTNNNTRTKPDDIEGIPVDSKFVRSFVRGKKMKLPLTREEWRTFLGREGRIVDSTTLRKRIFYGGMENDLRKEVWKFLLGSYDYDSTFAEREYLDSVKKSEYESLKSQWKSISETQARRFTKFRERKCLIEKDVVRTDRSIPYYEGDGNPNVTILRDILLTYSFYNFDLGYCQGMSDLLSPVLFVMRDESDAFWSFVALMERLGPNFNRDQNGMHTQLFALMKLVELLDHPLHDYFEKADCLNYFFCFRWILIQFKREFKYKEIMQLWEVLWTHHLSEHFHLYICVAILKTHREKIIGEEMDFDSILKFVNGLSGNIDLDAVISYAEALCITAGEHGAACIPPVMQPRWHEQRMENKAITTSESVDMWKTWKHRFSLVVNYGWGRQFCLRILNGRKKYS</sequence>
<comment type="subunit">
    <text evidence="7">Interacts with non-phosphorylated form of RAB8A; phosphorylation of RAB8A at 'Thr-72' disrupts this interaction. Interacts with ARMC12.</text>
</comment>
<keyword evidence="2" id="KW-0343">GTPase activation</keyword>
<keyword evidence="3" id="KW-0963">Cytoplasm</keyword>
<evidence type="ECO:0000256" key="8">
    <source>
        <dbReference type="ARBA" id="ARBA00067480"/>
    </source>
</evidence>
<evidence type="ECO:0000256" key="4">
    <source>
        <dbReference type="ARBA" id="ARBA00022553"/>
    </source>
</evidence>
<organism evidence="12 13">
    <name type="scientific">Dendrobium thyrsiflorum</name>
    <name type="common">Pinecone-like raceme dendrobium</name>
    <name type="synonym">Orchid</name>
    <dbReference type="NCBI Taxonomy" id="117978"/>
    <lineage>
        <taxon>Eukaryota</taxon>
        <taxon>Viridiplantae</taxon>
        <taxon>Streptophyta</taxon>
        <taxon>Embryophyta</taxon>
        <taxon>Tracheophyta</taxon>
        <taxon>Spermatophyta</taxon>
        <taxon>Magnoliopsida</taxon>
        <taxon>Liliopsida</taxon>
        <taxon>Asparagales</taxon>
        <taxon>Orchidaceae</taxon>
        <taxon>Epidendroideae</taxon>
        <taxon>Malaxideae</taxon>
        <taxon>Dendrobiinae</taxon>
        <taxon>Dendrobium</taxon>
    </lineage>
</organism>
<comment type="function">
    <text evidence="6">Acts as a GTPase activating protein for RAB7A. Does not act on RAB4, RAB5 or RAB6.</text>
</comment>
<dbReference type="InterPro" id="IPR000195">
    <property type="entry name" value="Rab-GAP-TBC_dom"/>
</dbReference>
<keyword evidence="4" id="KW-0597">Phosphoprotein</keyword>
<dbReference type="Gene3D" id="1.10.472.80">
    <property type="entry name" value="Ypt/Rab-GAP domain of gyp1p, domain 3"/>
    <property type="match status" value="1"/>
</dbReference>
<dbReference type="AlphaFoldDB" id="A0ABD0UV63"/>
<evidence type="ECO:0000256" key="9">
    <source>
        <dbReference type="ARBA" id="ARBA00082539"/>
    </source>
</evidence>
<evidence type="ECO:0000256" key="2">
    <source>
        <dbReference type="ARBA" id="ARBA00022468"/>
    </source>
</evidence>
<evidence type="ECO:0000259" key="11">
    <source>
        <dbReference type="PROSITE" id="PS50086"/>
    </source>
</evidence>
<keyword evidence="13" id="KW-1185">Reference proteome</keyword>
<comment type="caution">
    <text evidence="12">The sequence shown here is derived from an EMBL/GenBank/DDBJ whole genome shotgun (WGS) entry which is preliminary data.</text>
</comment>
<dbReference type="InterPro" id="IPR035969">
    <property type="entry name" value="Rab-GAP_TBC_sf"/>
</dbReference>
<evidence type="ECO:0000256" key="5">
    <source>
        <dbReference type="ARBA" id="ARBA00022990"/>
    </source>
</evidence>
<dbReference type="EMBL" id="JANQDX010000011">
    <property type="protein sequence ID" value="KAL0916554.1"/>
    <property type="molecule type" value="Genomic_DNA"/>
</dbReference>
<comment type="subcellular location">
    <subcellularLocation>
        <location evidence="1">Cytoplasm</location>
    </subcellularLocation>
</comment>
<reference evidence="12 13" key="1">
    <citation type="journal article" date="2024" name="Plant Biotechnol. J.">
        <title>Dendrobium thyrsiflorum genome and its molecular insights into genes involved in important horticultural traits.</title>
        <authorList>
            <person name="Chen B."/>
            <person name="Wang J.Y."/>
            <person name="Zheng P.J."/>
            <person name="Li K.L."/>
            <person name="Liang Y.M."/>
            <person name="Chen X.F."/>
            <person name="Zhang C."/>
            <person name="Zhao X."/>
            <person name="He X."/>
            <person name="Zhang G.Q."/>
            <person name="Liu Z.J."/>
            <person name="Xu Q."/>
        </authorList>
    </citation>
    <scope>NUCLEOTIDE SEQUENCE [LARGE SCALE GENOMIC DNA]</scope>
    <source>
        <strain evidence="12">GZMU011</strain>
    </source>
</reference>
<dbReference type="PROSITE" id="PS50086">
    <property type="entry name" value="TBC_RABGAP"/>
    <property type="match status" value="1"/>
</dbReference>
<evidence type="ECO:0000313" key="12">
    <source>
        <dbReference type="EMBL" id="KAL0916554.1"/>
    </source>
</evidence>
<evidence type="ECO:0000256" key="6">
    <source>
        <dbReference type="ARBA" id="ARBA00055283"/>
    </source>
</evidence>
<dbReference type="Proteomes" id="UP001552299">
    <property type="component" value="Unassembled WGS sequence"/>
</dbReference>
<dbReference type="PANTHER" id="PTHR22957">
    <property type="entry name" value="TBC1 DOMAIN FAMILY MEMBER GTPASE-ACTIVATING PROTEIN"/>
    <property type="match status" value="1"/>
</dbReference>
<dbReference type="GO" id="GO:0005737">
    <property type="term" value="C:cytoplasm"/>
    <property type="evidence" value="ECO:0007669"/>
    <property type="project" value="UniProtKB-SubCell"/>
</dbReference>
<accession>A0ABD0UV63</accession>
<dbReference type="FunFam" id="1.10.8.270:FF:000005">
    <property type="entry name" value="TBC1 domain family member 15"/>
    <property type="match status" value="1"/>
</dbReference>
<dbReference type="SMART" id="SM00164">
    <property type="entry name" value="TBC"/>
    <property type="match status" value="1"/>
</dbReference>
<dbReference type="Pfam" id="PF12068">
    <property type="entry name" value="PH_RBD"/>
    <property type="match status" value="1"/>
</dbReference>
<protein>
    <recommendedName>
        <fullName evidence="8">TBC1 domain family member 15</fullName>
    </recommendedName>
    <alternativeName>
        <fullName evidence="9">GTPase-activating protein RAB7</fullName>
    </alternativeName>
</protein>
<dbReference type="FunFam" id="1.10.472.80:FF:000005">
    <property type="entry name" value="TBC1 domain family member 15"/>
    <property type="match status" value="1"/>
</dbReference>
<evidence type="ECO:0000256" key="1">
    <source>
        <dbReference type="ARBA" id="ARBA00004496"/>
    </source>
</evidence>
<dbReference type="Gene3D" id="1.10.8.270">
    <property type="entry name" value="putative rabgap domain of human tbc1 domain family member 14 like domains"/>
    <property type="match status" value="1"/>
</dbReference>
<dbReference type="Pfam" id="PF00566">
    <property type="entry name" value="RabGAP-TBC"/>
    <property type="match status" value="1"/>
</dbReference>
<feature type="region of interest" description="Disordered" evidence="10">
    <location>
        <begin position="220"/>
        <end position="240"/>
    </location>
</feature>